<keyword evidence="3" id="KW-0804">Transcription</keyword>
<dbReference type="GO" id="GO:0003700">
    <property type="term" value="F:DNA-binding transcription factor activity"/>
    <property type="evidence" value="ECO:0007669"/>
    <property type="project" value="InterPro"/>
</dbReference>
<reference evidence="6 7" key="1">
    <citation type="submission" date="2019-07" db="EMBL/GenBank/DDBJ databases">
        <title>De Novo Assembly of kiwifruit Actinidia rufa.</title>
        <authorList>
            <person name="Sugita-Konishi S."/>
            <person name="Sato K."/>
            <person name="Mori E."/>
            <person name="Abe Y."/>
            <person name="Kisaki G."/>
            <person name="Hamano K."/>
            <person name="Suezawa K."/>
            <person name="Otani M."/>
            <person name="Fukuda T."/>
            <person name="Manabe T."/>
            <person name="Gomi K."/>
            <person name="Tabuchi M."/>
            <person name="Akimitsu K."/>
            <person name="Kataoka I."/>
        </authorList>
    </citation>
    <scope>NUCLEOTIDE SEQUENCE [LARGE SCALE GENOMIC DNA]</scope>
    <source>
        <strain evidence="7">cv. Fuchu</strain>
    </source>
</reference>
<keyword evidence="6" id="KW-0371">Homeobox</keyword>
<evidence type="ECO:0000256" key="4">
    <source>
        <dbReference type="ARBA" id="ARBA00023242"/>
    </source>
</evidence>
<dbReference type="InterPro" id="IPR017930">
    <property type="entry name" value="Myb_dom"/>
</dbReference>
<comment type="subcellular location">
    <subcellularLocation>
        <location evidence="1">Nucleus</location>
    </subcellularLocation>
</comment>
<dbReference type="InterPro" id="IPR046955">
    <property type="entry name" value="PHR1-like"/>
</dbReference>
<dbReference type="InterPro" id="IPR025756">
    <property type="entry name" value="Myb_CC_LHEQLE"/>
</dbReference>
<dbReference type="EMBL" id="BJWL01000009">
    <property type="protein sequence ID" value="GFY93569.1"/>
    <property type="molecule type" value="Genomic_DNA"/>
</dbReference>
<sequence length="350" mass="39142">MYHHHHHQGKNIHPSSRVSIPPERHLFLQGGNGGGDSGLVLSTDAKPRLKWTQDLHERFIEAVNQLGGADKATPKTVLKLMGIPGLTLYHLKSHLQVQRHLQLRIEAQGKYLQSVLEKAQETLGRQNLGTVGLEAAKVQISELVSKVSTQCLNSTFSGMKELSGGLCPQQRQASQPTDCSMDSCLTFCEGSQRDQDMHKNGMGLIAFNSDAPFWPKEVNNEPRPQQSELRFCEDLKENRKFLSSMGKNTERAFPIEVNSDDLSMGVGLQGGNGTSSSSSYLERRFRGMDEDLNFREQMTSRTDSIQQEDEKMSRGYKLPYFAPKLDLNARDENDAASNCKQIDLNGFSWS</sequence>
<evidence type="ECO:0000313" key="6">
    <source>
        <dbReference type="EMBL" id="GFY93569.1"/>
    </source>
</evidence>
<dbReference type="InterPro" id="IPR009057">
    <property type="entry name" value="Homeodomain-like_sf"/>
</dbReference>
<evidence type="ECO:0000256" key="3">
    <source>
        <dbReference type="ARBA" id="ARBA00023163"/>
    </source>
</evidence>
<keyword evidence="4" id="KW-0539">Nucleus</keyword>
<dbReference type="Pfam" id="PF14379">
    <property type="entry name" value="Myb_CC_LHEQLE"/>
    <property type="match status" value="1"/>
</dbReference>
<proteinExistence type="predicted"/>
<gene>
    <name evidence="6" type="ORF">Acr_09g0000150</name>
</gene>
<evidence type="ECO:0000313" key="7">
    <source>
        <dbReference type="Proteomes" id="UP000585474"/>
    </source>
</evidence>
<name>A0A7J0F5U6_9ERIC</name>
<organism evidence="6 7">
    <name type="scientific">Actinidia rufa</name>
    <dbReference type="NCBI Taxonomy" id="165716"/>
    <lineage>
        <taxon>Eukaryota</taxon>
        <taxon>Viridiplantae</taxon>
        <taxon>Streptophyta</taxon>
        <taxon>Embryophyta</taxon>
        <taxon>Tracheophyta</taxon>
        <taxon>Spermatophyta</taxon>
        <taxon>Magnoliopsida</taxon>
        <taxon>eudicotyledons</taxon>
        <taxon>Gunneridae</taxon>
        <taxon>Pentapetalae</taxon>
        <taxon>asterids</taxon>
        <taxon>Ericales</taxon>
        <taxon>Actinidiaceae</taxon>
        <taxon>Actinidia</taxon>
    </lineage>
</organism>
<evidence type="ECO:0000256" key="1">
    <source>
        <dbReference type="ARBA" id="ARBA00004123"/>
    </source>
</evidence>
<dbReference type="Gene3D" id="1.10.10.60">
    <property type="entry name" value="Homeodomain-like"/>
    <property type="match status" value="1"/>
</dbReference>
<dbReference type="InterPro" id="IPR006447">
    <property type="entry name" value="Myb_dom_plants"/>
</dbReference>
<dbReference type="NCBIfam" id="TIGR01557">
    <property type="entry name" value="myb_SHAQKYF"/>
    <property type="match status" value="1"/>
</dbReference>
<accession>A0A7J0F5U6</accession>
<feature type="domain" description="HTH myb-type" evidence="5">
    <location>
        <begin position="43"/>
        <end position="103"/>
    </location>
</feature>
<keyword evidence="2" id="KW-0805">Transcription regulation</keyword>
<evidence type="ECO:0000259" key="5">
    <source>
        <dbReference type="PROSITE" id="PS51294"/>
    </source>
</evidence>
<dbReference type="OrthoDB" id="551907at2759"/>
<keyword evidence="6" id="KW-0238">DNA-binding</keyword>
<dbReference type="SUPFAM" id="SSF46689">
    <property type="entry name" value="Homeodomain-like"/>
    <property type="match status" value="1"/>
</dbReference>
<evidence type="ECO:0000256" key="2">
    <source>
        <dbReference type="ARBA" id="ARBA00023015"/>
    </source>
</evidence>
<dbReference type="PROSITE" id="PS51294">
    <property type="entry name" value="HTH_MYB"/>
    <property type="match status" value="1"/>
</dbReference>
<dbReference type="GO" id="GO:0005634">
    <property type="term" value="C:nucleus"/>
    <property type="evidence" value="ECO:0007669"/>
    <property type="project" value="UniProtKB-SubCell"/>
</dbReference>
<dbReference type="AlphaFoldDB" id="A0A7J0F5U6"/>
<dbReference type="PANTHER" id="PTHR31499:SF2">
    <property type="entry name" value="MYB-RELATED PROTEIN 2"/>
    <property type="match status" value="1"/>
</dbReference>
<protein>
    <submittedName>
        <fullName evidence="6">Homeodomain-like superfamily protein</fullName>
    </submittedName>
</protein>
<dbReference type="Proteomes" id="UP000585474">
    <property type="component" value="Unassembled WGS sequence"/>
</dbReference>
<comment type="caution">
    <text evidence="6">The sequence shown here is derived from an EMBL/GenBank/DDBJ whole genome shotgun (WGS) entry which is preliminary data.</text>
</comment>
<keyword evidence="7" id="KW-1185">Reference proteome</keyword>
<dbReference type="PANTHER" id="PTHR31499">
    <property type="entry name" value="MYB FAMILY TRANSCRIPTION FACTOR PHL11"/>
    <property type="match status" value="1"/>
</dbReference>
<dbReference type="GO" id="GO:0003677">
    <property type="term" value="F:DNA binding"/>
    <property type="evidence" value="ECO:0007669"/>
    <property type="project" value="UniProtKB-KW"/>
</dbReference>
<dbReference type="FunFam" id="1.10.10.60:FF:000007">
    <property type="entry name" value="Two-component response regulator"/>
    <property type="match status" value="1"/>
</dbReference>